<dbReference type="InterPro" id="IPR035965">
    <property type="entry name" value="PAS-like_dom_sf"/>
</dbReference>
<gene>
    <name evidence="13" type="ORF">KA717_20800</name>
</gene>
<dbReference type="InterPro" id="IPR036890">
    <property type="entry name" value="HATPase_C_sf"/>
</dbReference>
<dbReference type="SMART" id="SM00065">
    <property type="entry name" value="GAF"/>
    <property type="match status" value="1"/>
</dbReference>
<dbReference type="Gene3D" id="3.30.450.40">
    <property type="match status" value="1"/>
</dbReference>
<feature type="domain" description="Phytochrome chromophore attachment site" evidence="11">
    <location>
        <begin position="151"/>
        <end position="310"/>
    </location>
</feature>
<evidence type="ECO:0000259" key="11">
    <source>
        <dbReference type="PROSITE" id="PS50046"/>
    </source>
</evidence>
<dbReference type="PRINTS" id="PR01033">
    <property type="entry name" value="PHYTOCHROME"/>
</dbReference>
<comment type="catalytic activity">
    <reaction evidence="1">
        <text>ATP + protein L-histidine = ADP + protein N-phospho-L-histidine.</text>
        <dbReference type="EC" id="2.7.13.3"/>
    </reaction>
</comment>
<dbReference type="CDD" id="cd00082">
    <property type="entry name" value="HisKA"/>
    <property type="match status" value="1"/>
</dbReference>
<dbReference type="InterPro" id="IPR036097">
    <property type="entry name" value="HisK_dim/P_sf"/>
</dbReference>
<dbReference type="SUPFAM" id="SSF55781">
    <property type="entry name" value="GAF domain-like"/>
    <property type="match status" value="2"/>
</dbReference>
<keyword evidence="7" id="KW-0808">Transferase</keyword>
<dbReference type="Pfam" id="PF08446">
    <property type="entry name" value="PAS_2"/>
    <property type="match status" value="1"/>
</dbReference>
<keyword evidence="4" id="KW-0600">Photoreceptor protein</keyword>
<sequence>MRRTAQIMETVNLTNCDREPIHIPGAIQPHGCLLVISRSNWQITQISNNTESLLGILPQQLLGQSLDRLLTTEQITAIANCLDRNFELINPLKLSLATQEGMKPFSGIVHSLDGISLILELEPDESHNGLTFVQFYQISKSILLQMQQAGNLSELCQVMVQQLRKITGFDRVMIYQFDETGAGNIIAEDRLEELEPYLGLHYPDSDIPRQAKQLYTLNLLRLVPQVNYEPAPILGLDSLDLEREPLDLSLSVLRSVSPIHIKYLQNMGVKATLTISLLKQGKLWGLIACHHQSPYFISYEMRSICEFLGQVMALELDSKEANEDLDYKIYLKSMQSELIKNLSGAENITDALVRDRKPLLNLVGAEGAAVYTEGHLVLLGHTPSEADLFDLIQWLETQFHQDLFVTHALPKVYPAAIAFKEVASGLLALSITNVQKNYVLWFRPEVLQQVNWAGDPQKAQQIEADGTLTLFPRQSFELWQETVQQQSLPWKPWEIEMAIELRSAVVGIVLRKMNELAAINLELERSNSDLDAFAYIASHDLKEPLRGIHNYSTFLLEDYAELLDAEGVDKLHTLIKLTKRMEDLINALLHFSRLGRQELNLQLLDLNQSLQSIVELFTVSKSTENIDIRIPRPLPPIFGDRVLLEEVFTNLISNALKYNDRPKKWVEIGFVDPKPADSSNLESPKFVTFYIQDNGIGIQEKHLEMVFRIFKRLHALNKYGGGTGVGLTIVKKIIERHYGKIWVESVYGHGTIFYFTLRIEQIFN</sequence>
<dbReference type="InterPro" id="IPR013515">
    <property type="entry name" value="Phytochrome_cen-reg"/>
</dbReference>
<dbReference type="InterPro" id="IPR013654">
    <property type="entry name" value="PAS_2"/>
</dbReference>
<evidence type="ECO:0000256" key="2">
    <source>
        <dbReference type="ARBA" id="ARBA00006402"/>
    </source>
</evidence>
<dbReference type="EC" id="2.7.13.3" evidence="3"/>
<dbReference type="SUPFAM" id="SSF55874">
    <property type="entry name" value="ATPase domain of HSP90 chaperone/DNA topoisomerase II/histidine kinase"/>
    <property type="match status" value="1"/>
</dbReference>
<proteinExistence type="inferred from homology"/>
<dbReference type="GO" id="GO:0006355">
    <property type="term" value="P:regulation of DNA-templated transcription"/>
    <property type="evidence" value="ECO:0007669"/>
    <property type="project" value="InterPro"/>
</dbReference>
<keyword evidence="5" id="KW-0597">Phosphoprotein</keyword>
<dbReference type="PANTHER" id="PTHR42878:SF15">
    <property type="entry name" value="BACTERIOPHYTOCHROME"/>
    <property type="match status" value="1"/>
</dbReference>
<feature type="domain" description="Histidine kinase" evidence="12">
    <location>
        <begin position="536"/>
        <end position="761"/>
    </location>
</feature>
<dbReference type="Proteomes" id="UP001065613">
    <property type="component" value="Chromosome"/>
</dbReference>
<name>A0A977PTZ2_9CYAN</name>
<dbReference type="PROSITE" id="PS50046">
    <property type="entry name" value="PHYTOCHROME_2"/>
    <property type="match status" value="1"/>
</dbReference>
<evidence type="ECO:0000256" key="6">
    <source>
        <dbReference type="ARBA" id="ARBA00022606"/>
    </source>
</evidence>
<dbReference type="GO" id="GO:0009584">
    <property type="term" value="P:detection of visible light"/>
    <property type="evidence" value="ECO:0007669"/>
    <property type="project" value="InterPro"/>
</dbReference>
<dbReference type="SUPFAM" id="SSF55785">
    <property type="entry name" value="PYP-like sensor domain (PAS domain)"/>
    <property type="match status" value="1"/>
</dbReference>
<dbReference type="EMBL" id="CP073041">
    <property type="protein sequence ID" value="UXE58498.1"/>
    <property type="molecule type" value="Genomic_DNA"/>
</dbReference>
<dbReference type="InterPro" id="IPR050351">
    <property type="entry name" value="BphY/WalK/GraS-like"/>
</dbReference>
<dbReference type="InterPro" id="IPR005467">
    <property type="entry name" value="His_kinase_dom"/>
</dbReference>
<evidence type="ECO:0000256" key="8">
    <source>
        <dbReference type="ARBA" id="ARBA00022777"/>
    </source>
</evidence>
<dbReference type="InterPro" id="IPR043150">
    <property type="entry name" value="Phytochrome_PHY_sf"/>
</dbReference>
<organism evidence="13">
    <name type="scientific">Woronichinia naegeliana WA131</name>
    <dbReference type="NCBI Taxonomy" id="2824559"/>
    <lineage>
        <taxon>Bacteria</taxon>
        <taxon>Bacillati</taxon>
        <taxon>Cyanobacteriota</taxon>
        <taxon>Cyanophyceae</taxon>
        <taxon>Synechococcales</taxon>
        <taxon>Coelosphaeriaceae</taxon>
        <taxon>Woronichinia</taxon>
    </lineage>
</organism>
<accession>A0A977PTZ2</accession>
<evidence type="ECO:0000256" key="4">
    <source>
        <dbReference type="ARBA" id="ARBA00022543"/>
    </source>
</evidence>
<dbReference type="Pfam" id="PF01590">
    <property type="entry name" value="GAF"/>
    <property type="match status" value="1"/>
</dbReference>
<dbReference type="KEGG" id="wna:KA717_20800"/>
<reference evidence="13" key="1">
    <citation type="submission" date="2021-04" db="EMBL/GenBank/DDBJ databases">
        <title>Genome sequence of Woronichinia naegeliana from Washington state freshwater lake bloom.</title>
        <authorList>
            <person name="Dreher T.W."/>
        </authorList>
    </citation>
    <scope>NUCLEOTIDE SEQUENCE</scope>
    <source>
        <strain evidence="13">WA131</strain>
    </source>
</reference>
<dbReference type="GO" id="GO:0030295">
    <property type="term" value="F:protein kinase activator activity"/>
    <property type="evidence" value="ECO:0007669"/>
    <property type="project" value="TreeGrafter"/>
</dbReference>
<dbReference type="InterPro" id="IPR001294">
    <property type="entry name" value="Phytochrome"/>
</dbReference>
<dbReference type="InterPro" id="IPR003661">
    <property type="entry name" value="HisK_dim/P_dom"/>
</dbReference>
<dbReference type="AlphaFoldDB" id="A0A977PTZ2"/>
<evidence type="ECO:0000256" key="9">
    <source>
        <dbReference type="ARBA" id="ARBA00022991"/>
    </source>
</evidence>
<dbReference type="Gene3D" id="3.30.450.20">
    <property type="entry name" value="PAS domain"/>
    <property type="match status" value="1"/>
</dbReference>
<dbReference type="GO" id="GO:0000155">
    <property type="term" value="F:phosphorelay sensor kinase activity"/>
    <property type="evidence" value="ECO:0007669"/>
    <property type="project" value="InterPro"/>
</dbReference>
<dbReference type="SMART" id="SM00388">
    <property type="entry name" value="HisKA"/>
    <property type="match status" value="1"/>
</dbReference>
<dbReference type="PANTHER" id="PTHR42878">
    <property type="entry name" value="TWO-COMPONENT HISTIDINE KINASE"/>
    <property type="match status" value="1"/>
</dbReference>
<dbReference type="FunFam" id="3.30.565.10:FF:000006">
    <property type="entry name" value="Sensor histidine kinase WalK"/>
    <property type="match status" value="1"/>
</dbReference>
<dbReference type="Pfam" id="PF00360">
    <property type="entry name" value="PHY"/>
    <property type="match status" value="1"/>
</dbReference>
<dbReference type="Pfam" id="PF02518">
    <property type="entry name" value="HATPase_c"/>
    <property type="match status" value="1"/>
</dbReference>
<dbReference type="Gene3D" id="3.30.450.270">
    <property type="match status" value="1"/>
</dbReference>
<dbReference type="SUPFAM" id="SSF47384">
    <property type="entry name" value="Homodimeric domain of signal transducing histidine kinase"/>
    <property type="match status" value="1"/>
</dbReference>
<keyword evidence="10" id="KW-0675">Receptor</keyword>
<dbReference type="GO" id="GO:0007234">
    <property type="term" value="P:osmosensory signaling via phosphorelay pathway"/>
    <property type="evidence" value="ECO:0007669"/>
    <property type="project" value="TreeGrafter"/>
</dbReference>
<keyword evidence="9" id="KW-0157">Chromophore</keyword>
<evidence type="ECO:0000313" key="13">
    <source>
        <dbReference type="EMBL" id="UXE58498.1"/>
    </source>
</evidence>
<dbReference type="InterPro" id="IPR003594">
    <property type="entry name" value="HATPase_dom"/>
</dbReference>
<dbReference type="Gene3D" id="1.10.287.130">
    <property type="match status" value="1"/>
</dbReference>
<dbReference type="Pfam" id="PF00512">
    <property type="entry name" value="HisKA"/>
    <property type="match status" value="1"/>
</dbReference>
<dbReference type="SMART" id="SM00387">
    <property type="entry name" value="HATPase_c"/>
    <property type="match status" value="1"/>
</dbReference>
<evidence type="ECO:0000256" key="5">
    <source>
        <dbReference type="ARBA" id="ARBA00022553"/>
    </source>
</evidence>
<evidence type="ECO:0000256" key="7">
    <source>
        <dbReference type="ARBA" id="ARBA00022679"/>
    </source>
</evidence>
<evidence type="ECO:0000256" key="3">
    <source>
        <dbReference type="ARBA" id="ARBA00012438"/>
    </source>
</evidence>
<keyword evidence="6" id="KW-0716">Sensory transduction</keyword>
<dbReference type="Gene3D" id="3.30.565.10">
    <property type="entry name" value="Histidine kinase-like ATPase, C-terminal domain"/>
    <property type="match status" value="1"/>
</dbReference>
<evidence type="ECO:0000259" key="12">
    <source>
        <dbReference type="PROSITE" id="PS50109"/>
    </source>
</evidence>
<protein>
    <recommendedName>
        <fullName evidence="3">histidine kinase</fullName>
        <ecNumber evidence="3">2.7.13.3</ecNumber>
    </recommendedName>
</protein>
<comment type="similarity">
    <text evidence="2">In the N-terminal section; belongs to the phytochrome family.</text>
</comment>
<dbReference type="GO" id="GO:0000156">
    <property type="term" value="F:phosphorelay response regulator activity"/>
    <property type="evidence" value="ECO:0007669"/>
    <property type="project" value="TreeGrafter"/>
</dbReference>
<dbReference type="GO" id="GO:0009881">
    <property type="term" value="F:photoreceptor activity"/>
    <property type="evidence" value="ECO:0007669"/>
    <property type="project" value="UniProtKB-KW"/>
</dbReference>
<dbReference type="InterPro" id="IPR029016">
    <property type="entry name" value="GAF-like_dom_sf"/>
</dbReference>
<evidence type="ECO:0000256" key="10">
    <source>
        <dbReference type="ARBA" id="ARBA00023170"/>
    </source>
</evidence>
<keyword evidence="8" id="KW-0418">Kinase</keyword>
<dbReference type="InterPro" id="IPR016132">
    <property type="entry name" value="Phyto_chromo_attachment"/>
</dbReference>
<dbReference type="InterPro" id="IPR003018">
    <property type="entry name" value="GAF"/>
</dbReference>
<dbReference type="PROSITE" id="PS50109">
    <property type="entry name" value="HIS_KIN"/>
    <property type="match status" value="1"/>
</dbReference>
<evidence type="ECO:0000256" key="1">
    <source>
        <dbReference type="ARBA" id="ARBA00000085"/>
    </source>
</evidence>